<proteinExistence type="inferred from homology"/>
<evidence type="ECO:0000256" key="1">
    <source>
        <dbReference type="ARBA" id="ARBA00004651"/>
    </source>
</evidence>
<feature type="transmembrane region" description="Helical" evidence="7">
    <location>
        <begin position="101"/>
        <end position="119"/>
    </location>
</feature>
<dbReference type="Pfam" id="PF13515">
    <property type="entry name" value="FUSC_2"/>
    <property type="match status" value="1"/>
</dbReference>
<dbReference type="PANTHER" id="PTHR30509">
    <property type="entry name" value="P-HYDROXYBENZOIC ACID EFFLUX PUMP SUBUNIT-RELATED"/>
    <property type="match status" value="1"/>
</dbReference>
<dbReference type="InterPro" id="IPR049453">
    <property type="entry name" value="Memb_transporter_dom"/>
</dbReference>
<evidence type="ECO:0000256" key="4">
    <source>
        <dbReference type="ARBA" id="ARBA00022989"/>
    </source>
</evidence>
<feature type="domain" description="Integral membrane protein YccS N-terminal" evidence="8">
    <location>
        <begin position="80"/>
        <end position="322"/>
    </location>
</feature>
<dbReference type="Proteomes" id="UP001528672">
    <property type="component" value="Unassembled WGS sequence"/>
</dbReference>
<feature type="transmembrane region" description="Helical" evidence="7">
    <location>
        <begin position="519"/>
        <end position="537"/>
    </location>
</feature>
<protein>
    <submittedName>
        <fullName evidence="10">FUSC family membrane protein</fullName>
    </submittedName>
</protein>
<evidence type="ECO:0000256" key="3">
    <source>
        <dbReference type="ARBA" id="ARBA00022692"/>
    </source>
</evidence>
<keyword evidence="5 7" id="KW-0472">Membrane</keyword>
<keyword evidence="2" id="KW-1003">Cell membrane</keyword>
<evidence type="ECO:0000256" key="5">
    <source>
        <dbReference type="ARBA" id="ARBA00023136"/>
    </source>
</evidence>
<comment type="similarity">
    <text evidence="6">Belongs to the YccS/YhfK family.</text>
</comment>
<reference evidence="10 11" key="1">
    <citation type="submission" date="2023-02" db="EMBL/GenBank/DDBJ databases">
        <title>Bacterial whole genome sequence for Curvibacter sp. HBC28.</title>
        <authorList>
            <person name="Le V."/>
            <person name="Ko S.-R."/>
            <person name="Ahn C.-Y."/>
            <person name="Oh H.-M."/>
        </authorList>
    </citation>
    <scope>NUCLEOTIDE SEQUENCE [LARGE SCALE GENOMIC DNA]</scope>
    <source>
        <strain evidence="10 11">HBC28</strain>
    </source>
</reference>
<comment type="caution">
    <text evidence="10">The sequence shown here is derived from an EMBL/GenBank/DDBJ whole genome shotgun (WGS) entry which is preliminary data.</text>
</comment>
<evidence type="ECO:0000256" key="6">
    <source>
        <dbReference type="ARBA" id="ARBA00043993"/>
    </source>
</evidence>
<evidence type="ECO:0000313" key="10">
    <source>
        <dbReference type="EMBL" id="MDD0815495.1"/>
    </source>
</evidence>
<feature type="transmembrane region" description="Helical" evidence="7">
    <location>
        <begin position="451"/>
        <end position="477"/>
    </location>
</feature>
<accession>A0ABT5MFY8</accession>
<feature type="transmembrane region" description="Helical" evidence="7">
    <location>
        <begin position="489"/>
        <end position="507"/>
    </location>
</feature>
<keyword evidence="3 7" id="KW-0812">Transmembrane</keyword>
<dbReference type="InterPro" id="IPR032692">
    <property type="entry name" value="YccS_N"/>
</dbReference>
<evidence type="ECO:0000313" key="11">
    <source>
        <dbReference type="Proteomes" id="UP001528672"/>
    </source>
</evidence>
<evidence type="ECO:0000256" key="7">
    <source>
        <dbReference type="SAM" id="Phobius"/>
    </source>
</evidence>
<dbReference type="Pfam" id="PF12805">
    <property type="entry name" value="FUSC-like"/>
    <property type="match status" value="1"/>
</dbReference>
<organism evidence="10 11">
    <name type="scientific">Curvibacter microcysteis</name>
    <dbReference type="NCBI Taxonomy" id="3026419"/>
    <lineage>
        <taxon>Bacteria</taxon>
        <taxon>Pseudomonadati</taxon>
        <taxon>Pseudomonadota</taxon>
        <taxon>Betaproteobacteria</taxon>
        <taxon>Burkholderiales</taxon>
        <taxon>Comamonadaceae</taxon>
        <taxon>Curvibacter</taxon>
    </lineage>
</organism>
<sequence>MTLLPPLLPMLPLSPLNWLFRIPAHVLNGLSVALGIGLIQWWFGSQASLHVAQLVSSGAVFASLADVPTTPGRSWPRVLMAAVLGSLSAAVVAFLDPYPRVLGLAIMGLVFISMMTLAWGPRAGPVSFAAILSIVFTMGVPDGTSPWVLTGWNLVGAALYLGWSQLTIRVLQKRYRSLALATALQATARLLRSRADAMLDEGQTATAAQALHTWVRDEAQLAERLQAARDLLFAAPPSARAQRETAVLLRAIDLRDILLASRLDLDLLGTDELATQVRARLAQRLRAMADELALAQARLRGVRVPRPEAQAPLSDLLDSLQNSPLLAPEDLRARLLPALINRVRHLQDDVQAIHRLLDQGPSEQPLSAAELQLFVAPEGWPLSAFEAHRTLASPVLRHALRASLALGAAYYIGLALPWSSHPQWMVLSVAVVLRGNIEQTLSRRNLRVLGTLLGCVIVVGLAHVSSPLLMMLVFLLAVGLAHSFAIERYLITAVAATVMALLQAHMAHPSTGFPIAERVADTLLGAAMAWAFCYVLPSWERRSLPRSLPRVLAALRHYAAESLRPHDPADPGMAVRQRLARRQAYDALGALAAGLQRSSYEPRQVQLPWVPLTALLDHGQRLMAHLSMLRLMRLRDGPEMHQAEALTALGQAQQSLQDLLDPASQGAGEAEIEARALDTKQTLLPSEPPTDKVLPWLHRRLQVTQLDAARTAAAARAALAELKRPPAR</sequence>
<name>A0ABT5MFY8_9BURK</name>
<feature type="transmembrane region" description="Helical" evidence="7">
    <location>
        <begin position="399"/>
        <end position="418"/>
    </location>
</feature>
<dbReference type="PANTHER" id="PTHR30509:SF9">
    <property type="entry name" value="MULTIDRUG RESISTANCE PROTEIN MDTO"/>
    <property type="match status" value="1"/>
</dbReference>
<evidence type="ECO:0000256" key="2">
    <source>
        <dbReference type="ARBA" id="ARBA00022475"/>
    </source>
</evidence>
<feature type="transmembrane region" description="Helical" evidence="7">
    <location>
        <begin position="20"/>
        <end position="43"/>
    </location>
</feature>
<dbReference type="EMBL" id="JAQSIO010000004">
    <property type="protein sequence ID" value="MDD0815495.1"/>
    <property type="molecule type" value="Genomic_DNA"/>
</dbReference>
<feature type="transmembrane region" description="Helical" evidence="7">
    <location>
        <begin position="147"/>
        <end position="168"/>
    </location>
</feature>
<keyword evidence="4 7" id="KW-1133">Transmembrane helix</keyword>
<feature type="domain" description="Integral membrane bound transporter" evidence="9">
    <location>
        <begin position="409"/>
        <end position="531"/>
    </location>
</feature>
<evidence type="ECO:0000259" key="9">
    <source>
        <dbReference type="Pfam" id="PF13515"/>
    </source>
</evidence>
<comment type="subcellular location">
    <subcellularLocation>
        <location evidence="1">Cell membrane</location>
        <topology evidence="1">Multi-pass membrane protein</topology>
    </subcellularLocation>
</comment>
<feature type="transmembrane region" description="Helical" evidence="7">
    <location>
        <begin position="78"/>
        <end position="95"/>
    </location>
</feature>
<evidence type="ECO:0000259" key="8">
    <source>
        <dbReference type="Pfam" id="PF12805"/>
    </source>
</evidence>
<gene>
    <name evidence="10" type="ORF">PSQ39_12740</name>
</gene>
<keyword evidence="11" id="KW-1185">Reference proteome</keyword>